<dbReference type="PANTHER" id="PTHR46586:SF3">
    <property type="entry name" value="ANKYRIN REPEAT-CONTAINING PROTEIN"/>
    <property type="match status" value="1"/>
</dbReference>
<dbReference type="Pfam" id="PF12796">
    <property type="entry name" value="Ank_2"/>
    <property type="match status" value="4"/>
</dbReference>
<evidence type="ECO:0008006" key="3">
    <source>
        <dbReference type="Google" id="ProtNLM"/>
    </source>
</evidence>
<dbReference type="AlphaFoldDB" id="F4PPK7"/>
<reference evidence="2" key="1">
    <citation type="journal article" date="2011" name="Genome Res.">
        <title>Phylogeny-wide analysis of social amoeba genomes highlights ancient origins for complex intercellular communication.</title>
        <authorList>
            <person name="Heidel A.J."/>
            <person name="Lawal H.M."/>
            <person name="Felder M."/>
            <person name="Schilde C."/>
            <person name="Helps N.R."/>
            <person name="Tunggal B."/>
            <person name="Rivero F."/>
            <person name="John U."/>
            <person name="Schleicher M."/>
            <person name="Eichinger L."/>
            <person name="Platzer M."/>
            <person name="Noegel A.A."/>
            <person name="Schaap P."/>
            <person name="Gloeckner G."/>
        </authorList>
    </citation>
    <scope>NUCLEOTIDE SEQUENCE [LARGE SCALE GENOMIC DNA]</scope>
    <source>
        <strain evidence="2">SH3</strain>
    </source>
</reference>
<dbReference type="InterPro" id="IPR036770">
    <property type="entry name" value="Ankyrin_rpt-contain_sf"/>
</dbReference>
<accession>F4PPK7</accession>
<name>F4PPK7_CACFS</name>
<dbReference type="OMA" id="WIHENDQ"/>
<evidence type="ECO:0000313" key="1">
    <source>
        <dbReference type="EMBL" id="EGG22320.1"/>
    </source>
</evidence>
<protein>
    <recommendedName>
        <fullName evidence="3">Ankyrin repeat-containing protein</fullName>
    </recommendedName>
</protein>
<proteinExistence type="predicted"/>
<dbReference type="SMART" id="SM00248">
    <property type="entry name" value="ANK"/>
    <property type="match status" value="7"/>
</dbReference>
<dbReference type="Proteomes" id="UP000007797">
    <property type="component" value="Unassembled WGS sequence"/>
</dbReference>
<dbReference type="KEGG" id="dfa:DFA_04438"/>
<dbReference type="GeneID" id="14874267"/>
<dbReference type="InterPro" id="IPR002110">
    <property type="entry name" value="Ankyrin_rpt"/>
</dbReference>
<gene>
    <name evidence="1" type="ORF">DFA_04438</name>
</gene>
<dbReference type="Gene3D" id="1.25.40.20">
    <property type="entry name" value="Ankyrin repeat-containing domain"/>
    <property type="match status" value="4"/>
</dbReference>
<keyword evidence="2" id="KW-1185">Reference proteome</keyword>
<dbReference type="EMBL" id="GL883009">
    <property type="protein sequence ID" value="EGG22320.1"/>
    <property type="molecule type" value="Genomic_DNA"/>
</dbReference>
<dbReference type="SUPFAM" id="SSF48403">
    <property type="entry name" value="Ankyrin repeat"/>
    <property type="match status" value="2"/>
</dbReference>
<sequence>MTITTTFHSIFRAQYIRQLIFDHVGDISNLLYPKEYKSSIYESDDDDDESGRYDGSQRSLKGRNIIRLPLFGMISKFAMPWGFVCHYLPKDDDDQKLLPKRRKRLVTQYCHHPNATLDTLERLLKWSRDDIDWVYLKGNKKSITNQEILEYLIKRCQVDRDKDDIFIIGAIKVACQYGYLSSVKLMQSAVKSNPKAIVFASSNGFIDIVKYLHENGAEGGDYIIKAMDEAARHGHLEIVKFLHFNRTEGCSTKALDGAAKNGHLEIVQFLDEHRHEGCTQAAVYMASGKGHLDVVKYLCKHRGERVSKRAMNDAAGNGHIDVVRYLHKHRTEGATTNAMNQAAGNGHIEIVKFLSECRSEGATTDAMDSAAERGHIDIVKYLHFNRSEGATTDAMDWAANNGFIDIVKFLHFNRTEGATADAMDWAASNNDIEMIKFLHEHRDEGATTNAMDEAASEGHIEVVKYLHEHRSEGATTNAIDEAAQNGHIEILRFLSEHRTEYGTTDAMGYATRNGHFEIVKYLHFNGCKGWTTIYKTCRKSPIQYACEGGYLEIVSFLLNVRKEKCDEKLLQTASTKGHYDIVKLILPQFVGTTGIESIKSVINQMKEIQDHFEITQLLENHLKQITNFKKIN</sequence>
<organism evidence="1 2">
    <name type="scientific">Cavenderia fasciculata</name>
    <name type="common">Slime mold</name>
    <name type="synonym">Dictyostelium fasciculatum</name>
    <dbReference type="NCBI Taxonomy" id="261658"/>
    <lineage>
        <taxon>Eukaryota</taxon>
        <taxon>Amoebozoa</taxon>
        <taxon>Evosea</taxon>
        <taxon>Eumycetozoa</taxon>
        <taxon>Dictyostelia</taxon>
        <taxon>Acytosteliales</taxon>
        <taxon>Cavenderiaceae</taxon>
        <taxon>Cavenderia</taxon>
    </lineage>
</organism>
<dbReference type="PANTHER" id="PTHR46586">
    <property type="entry name" value="ANKYRIN REPEAT-CONTAINING PROTEIN"/>
    <property type="match status" value="1"/>
</dbReference>
<dbReference type="InterPro" id="IPR052050">
    <property type="entry name" value="SecEffector_AnkRepeat"/>
</dbReference>
<dbReference type="STRING" id="1054147.F4PPK7"/>
<dbReference type="Pfam" id="PF13637">
    <property type="entry name" value="Ank_4"/>
    <property type="match status" value="1"/>
</dbReference>
<dbReference type="OrthoDB" id="76098at2759"/>
<evidence type="ECO:0000313" key="2">
    <source>
        <dbReference type="Proteomes" id="UP000007797"/>
    </source>
</evidence>
<dbReference type="RefSeq" id="XP_004360171.1">
    <property type="nucleotide sequence ID" value="XM_004360114.1"/>
</dbReference>